<feature type="signal peptide" evidence="2">
    <location>
        <begin position="1"/>
        <end position="21"/>
    </location>
</feature>
<evidence type="ECO:0000313" key="5">
    <source>
        <dbReference type="Proteomes" id="UP001056500"/>
    </source>
</evidence>
<dbReference type="InterPro" id="IPR007742">
    <property type="entry name" value="NosD_dom"/>
</dbReference>
<dbReference type="InterPro" id="IPR006626">
    <property type="entry name" value="PbH1"/>
</dbReference>
<dbReference type="RefSeq" id="WP_251872946.1">
    <property type="nucleotide sequence ID" value="NZ_CP098755.1"/>
</dbReference>
<protein>
    <submittedName>
        <fullName evidence="4">Right-handed parallel beta-helix repeat-containing protein</fullName>
    </submittedName>
</protein>
<feature type="domain" description="Periplasmic copper-binding protein NosD beta helix" evidence="3">
    <location>
        <begin position="175"/>
        <end position="357"/>
    </location>
</feature>
<proteinExistence type="predicted"/>
<reference evidence="4" key="1">
    <citation type="submission" date="2022-06" db="EMBL/GenBank/DDBJ databases">
        <title>Genome sequencing of Brevibacillus sp. BB3-R1.</title>
        <authorList>
            <person name="Heo J."/>
            <person name="Lee D."/>
            <person name="Won M."/>
            <person name="Han B.-H."/>
            <person name="Hong S.-B."/>
            <person name="Kwon S.-W."/>
        </authorList>
    </citation>
    <scope>NUCLEOTIDE SEQUENCE</scope>
    <source>
        <strain evidence="4">BB3-R1</strain>
    </source>
</reference>
<gene>
    <name evidence="4" type="ORF">NDK47_00435</name>
</gene>
<evidence type="ECO:0000259" key="3">
    <source>
        <dbReference type="Pfam" id="PF05048"/>
    </source>
</evidence>
<dbReference type="InterPro" id="IPR022441">
    <property type="entry name" value="Para_beta_helix_rpt-2"/>
</dbReference>
<accession>A0ABY4WJ31</accession>
<organism evidence="4 5">
    <name type="scientific">Brevibacillus ruminantium</name>
    <dbReference type="NCBI Taxonomy" id="2950604"/>
    <lineage>
        <taxon>Bacteria</taxon>
        <taxon>Bacillati</taxon>
        <taxon>Bacillota</taxon>
        <taxon>Bacilli</taxon>
        <taxon>Bacillales</taxon>
        <taxon>Paenibacillaceae</taxon>
        <taxon>Brevibacillus</taxon>
    </lineage>
</organism>
<dbReference type="Pfam" id="PF05048">
    <property type="entry name" value="NosD"/>
    <property type="match status" value="1"/>
</dbReference>
<dbReference type="InterPro" id="IPR011050">
    <property type="entry name" value="Pectin_lyase_fold/virulence"/>
</dbReference>
<dbReference type="SUPFAM" id="SSF51126">
    <property type="entry name" value="Pectin lyase-like"/>
    <property type="match status" value="1"/>
</dbReference>
<sequence length="461" mass="50455">MRCLIASFVLAVIPFPVTISAAPLQDQKGLQSMIDQAKPGETVTIPQGAYEGPIRIAKPLILRGEGNVVINSTGQEAVLTIESDQATVRDLRIIDKRINEPDASVVVRGSNNLLEKITIETMGTGVQLIQAHHNTLREMVIVGGVNEPETDTDTEIDHSKHKFLAPVNTGPEPKKGNGIHLDRANSNWIEANRIENMFDGIYVENSNANHMTQNYVEKSRYGYHFMGTSDSALLGNTGSANVTGAMLMETTRADVRENQFIKQRENPNSQGILLFDVTASTIQNNLIEGNRVGLFMEKSTQNVVSGNRLEKNFIGMQLKGAEQNQVTANQFIANVIQGQAQTSAANRLEGNYWDTMQGIDLDGDQHSDLPYEMNPFFLALTGAVPPYQLFFQSPGFVFLEGLFTASAATSIRDERPLMAPVHAVMSSADNGQPTERLTVMGISAALLALTILLIYLGVRQK</sequence>
<dbReference type="SMART" id="SM00710">
    <property type="entry name" value="PbH1"/>
    <property type="match status" value="6"/>
</dbReference>
<evidence type="ECO:0000256" key="1">
    <source>
        <dbReference type="SAM" id="Phobius"/>
    </source>
</evidence>
<feature type="chain" id="PRO_5046250234" evidence="2">
    <location>
        <begin position="22"/>
        <end position="461"/>
    </location>
</feature>
<feature type="transmembrane region" description="Helical" evidence="1">
    <location>
        <begin position="437"/>
        <end position="458"/>
    </location>
</feature>
<dbReference type="Gene3D" id="2.160.20.10">
    <property type="entry name" value="Single-stranded right-handed beta-helix, Pectin lyase-like"/>
    <property type="match status" value="1"/>
</dbReference>
<keyword evidence="2" id="KW-0732">Signal</keyword>
<evidence type="ECO:0000256" key="2">
    <source>
        <dbReference type="SAM" id="SignalP"/>
    </source>
</evidence>
<dbReference type="EMBL" id="CP098755">
    <property type="protein sequence ID" value="USG65860.1"/>
    <property type="molecule type" value="Genomic_DNA"/>
</dbReference>
<name>A0ABY4WJ31_9BACL</name>
<dbReference type="Proteomes" id="UP001056500">
    <property type="component" value="Chromosome"/>
</dbReference>
<keyword evidence="1" id="KW-1133">Transmembrane helix</keyword>
<evidence type="ECO:0000313" key="4">
    <source>
        <dbReference type="EMBL" id="USG65860.1"/>
    </source>
</evidence>
<keyword evidence="1" id="KW-0472">Membrane</keyword>
<dbReference type="NCBIfam" id="TIGR03804">
    <property type="entry name" value="para_beta_helix"/>
    <property type="match status" value="1"/>
</dbReference>
<dbReference type="InterPro" id="IPR012334">
    <property type="entry name" value="Pectin_lyas_fold"/>
</dbReference>
<keyword evidence="1" id="KW-0812">Transmembrane</keyword>
<keyword evidence="5" id="KW-1185">Reference proteome</keyword>